<keyword evidence="6" id="KW-0378">Hydrolase</keyword>
<dbReference type="CDD" id="cd08048">
    <property type="entry name" value="HFD_TAF11"/>
    <property type="match status" value="1"/>
</dbReference>
<dbReference type="EMBL" id="JANBPY010000254">
    <property type="protein sequence ID" value="KAJ1967954.1"/>
    <property type="molecule type" value="Genomic_DNA"/>
</dbReference>
<evidence type="ECO:0000256" key="7">
    <source>
        <dbReference type="ARBA" id="ARBA00022842"/>
    </source>
</evidence>
<dbReference type="SUPFAM" id="SSF55811">
    <property type="entry name" value="Nudix"/>
    <property type="match status" value="1"/>
</dbReference>
<accession>A0A9W8AS52</accession>
<evidence type="ECO:0000256" key="9">
    <source>
        <dbReference type="ARBA" id="ARBA00023163"/>
    </source>
</evidence>
<evidence type="ECO:0000256" key="3">
    <source>
        <dbReference type="ARBA" id="ARBA00004123"/>
    </source>
</evidence>
<evidence type="ECO:0000256" key="10">
    <source>
        <dbReference type="ARBA" id="ARBA00023211"/>
    </source>
</evidence>
<dbReference type="InterPro" id="IPR015797">
    <property type="entry name" value="NUDIX_hydrolase-like_dom_sf"/>
</dbReference>
<dbReference type="Proteomes" id="UP001150925">
    <property type="component" value="Unassembled WGS sequence"/>
</dbReference>
<evidence type="ECO:0000313" key="16">
    <source>
        <dbReference type="Proteomes" id="UP001150925"/>
    </source>
</evidence>
<evidence type="ECO:0000256" key="6">
    <source>
        <dbReference type="ARBA" id="ARBA00022801"/>
    </source>
</evidence>
<comment type="cofactor">
    <cofactor evidence="1">
        <name>Mn(2+)</name>
        <dbReference type="ChEBI" id="CHEBI:29035"/>
    </cofactor>
</comment>
<comment type="cofactor">
    <cofactor evidence="2">
        <name>Mg(2+)</name>
        <dbReference type="ChEBI" id="CHEBI:18420"/>
    </cofactor>
</comment>
<evidence type="ECO:0000256" key="13">
    <source>
        <dbReference type="SAM" id="MobiDB-lite"/>
    </source>
</evidence>
<dbReference type="GO" id="GO:0010945">
    <property type="term" value="F:coenzyme A diphosphatase activity"/>
    <property type="evidence" value="ECO:0007669"/>
    <property type="project" value="InterPro"/>
</dbReference>
<evidence type="ECO:0000256" key="4">
    <source>
        <dbReference type="ARBA" id="ARBA00009788"/>
    </source>
</evidence>
<keyword evidence="5" id="KW-0479">Metal-binding</keyword>
<organism evidence="15 16">
    <name type="scientific">Dispira parvispora</name>
    <dbReference type="NCBI Taxonomy" id="1520584"/>
    <lineage>
        <taxon>Eukaryota</taxon>
        <taxon>Fungi</taxon>
        <taxon>Fungi incertae sedis</taxon>
        <taxon>Zoopagomycota</taxon>
        <taxon>Kickxellomycotina</taxon>
        <taxon>Dimargaritomycetes</taxon>
        <taxon>Dimargaritales</taxon>
        <taxon>Dimargaritaceae</taxon>
        <taxon>Dispira</taxon>
    </lineage>
</organism>
<sequence>MNSEDTAPASVANETKNDNDFVKSGDEAEEISNRKSESNQTVRVIEQSKENLLVLLDNFSEDQLDRYEAYRRSALNKTVIRRFISSVLNQPATTEIALVVAGFGKVFIGEIVELAKDVMEERGDQGPLAPVHLREAYRRRTQLIPTTFQTYRRSSTQSMKPEPDLASAEARASIRQRLTDRYAQRPTHGFQFTAPGLREAAVLLPLCQVNNRPAVLFTVRSMNLSSHQGEVSFPGGMMDPIDSTYQATCLRETREEIGITSDRIEIVGRLPPVPNKDWTIRVHPFVGIIDHGAPLDLSLLNFNKDESSTLFAMSLAQLTDPRNITYTRFRRTRHSVAEFATPEHIGPRIWGLTAFILHDFLKIIYGISNKHQTSRL</sequence>
<keyword evidence="16" id="KW-1185">Reference proteome</keyword>
<dbReference type="CDD" id="cd03426">
    <property type="entry name" value="NUDIX_CoAse_Nudt7"/>
    <property type="match status" value="1"/>
</dbReference>
<feature type="region of interest" description="Disordered" evidence="13">
    <location>
        <begin position="1"/>
        <end position="40"/>
    </location>
</feature>
<dbReference type="InterPro" id="IPR006809">
    <property type="entry name" value="TAFII28_dom"/>
</dbReference>
<evidence type="ECO:0000256" key="2">
    <source>
        <dbReference type="ARBA" id="ARBA00001946"/>
    </source>
</evidence>
<evidence type="ECO:0000256" key="5">
    <source>
        <dbReference type="ARBA" id="ARBA00022723"/>
    </source>
</evidence>
<protein>
    <recommendedName>
        <fullName evidence="12">Transcription initiation factor TFIID subunit 11</fullName>
    </recommendedName>
</protein>
<reference evidence="15" key="1">
    <citation type="submission" date="2022-07" db="EMBL/GenBank/DDBJ databases">
        <title>Phylogenomic reconstructions and comparative analyses of Kickxellomycotina fungi.</title>
        <authorList>
            <person name="Reynolds N.K."/>
            <person name="Stajich J.E."/>
            <person name="Barry K."/>
            <person name="Grigoriev I.V."/>
            <person name="Crous P."/>
            <person name="Smith M.E."/>
        </authorList>
    </citation>
    <scope>NUCLEOTIDE SEQUENCE</scope>
    <source>
        <strain evidence="15">RSA 1196</strain>
    </source>
</reference>
<dbReference type="InterPro" id="IPR009072">
    <property type="entry name" value="Histone-fold"/>
</dbReference>
<evidence type="ECO:0000259" key="14">
    <source>
        <dbReference type="PROSITE" id="PS51462"/>
    </source>
</evidence>
<dbReference type="Pfam" id="PF04719">
    <property type="entry name" value="TAFII28"/>
    <property type="match status" value="1"/>
</dbReference>
<dbReference type="Gene3D" id="1.10.20.10">
    <property type="entry name" value="Histone, subunit A"/>
    <property type="match status" value="1"/>
</dbReference>
<comment type="subcellular location">
    <subcellularLocation>
        <location evidence="3">Nucleus</location>
    </subcellularLocation>
</comment>
<dbReference type="Pfam" id="PF00293">
    <property type="entry name" value="NUDIX"/>
    <property type="match status" value="1"/>
</dbReference>
<evidence type="ECO:0000313" key="15">
    <source>
        <dbReference type="EMBL" id="KAJ1967954.1"/>
    </source>
</evidence>
<keyword evidence="10" id="KW-0464">Manganese</keyword>
<feature type="compositionally biased region" description="Basic and acidic residues" evidence="13">
    <location>
        <begin position="15"/>
        <end position="37"/>
    </location>
</feature>
<name>A0A9W8AS52_9FUNG</name>
<dbReference type="PROSITE" id="PS51462">
    <property type="entry name" value="NUDIX"/>
    <property type="match status" value="1"/>
</dbReference>
<dbReference type="OrthoDB" id="206213at2759"/>
<evidence type="ECO:0000256" key="11">
    <source>
        <dbReference type="ARBA" id="ARBA00023242"/>
    </source>
</evidence>
<keyword evidence="11" id="KW-0539">Nucleus</keyword>
<comment type="similarity">
    <text evidence="4">Belongs to the TAF11 family.</text>
</comment>
<evidence type="ECO:0000256" key="1">
    <source>
        <dbReference type="ARBA" id="ARBA00001936"/>
    </source>
</evidence>
<dbReference type="AlphaFoldDB" id="A0A9W8AS52"/>
<evidence type="ECO:0000256" key="12">
    <source>
        <dbReference type="ARBA" id="ARBA00072882"/>
    </source>
</evidence>
<dbReference type="InterPro" id="IPR045121">
    <property type="entry name" value="CoAse"/>
</dbReference>
<comment type="caution">
    <text evidence="15">The sequence shown here is derived from an EMBL/GenBank/DDBJ whole genome shotgun (WGS) entry which is preliminary data.</text>
</comment>
<keyword evidence="9" id="KW-0804">Transcription</keyword>
<dbReference type="GO" id="GO:0046872">
    <property type="term" value="F:metal ion binding"/>
    <property type="evidence" value="ECO:0007669"/>
    <property type="project" value="UniProtKB-KW"/>
</dbReference>
<keyword evidence="7" id="KW-0460">Magnesium</keyword>
<dbReference type="SUPFAM" id="SSF47113">
    <property type="entry name" value="Histone-fold"/>
    <property type="match status" value="1"/>
</dbReference>
<evidence type="ECO:0000256" key="8">
    <source>
        <dbReference type="ARBA" id="ARBA00023015"/>
    </source>
</evidence>
<dbReference type="GO" id="GO:0005634">
    <property type="term" value="C:nucleus"/>
    <property type="evidence" value="ECO:0007669"/>
    <property type="project" value="UniProtKB-SubCell"/>
</dbReference>
<dbReference type="InterPro" id="IPR000086">
    <property type="entry name" value="NUDIX_hydrolase_dom"/>
</dbReference>
<keyword evidence="8" id="KW-0805">Transcription regulation</keyword>
<proteinExistence type="inferred from homology"/>
<dbReference type="GO" id="GO:0046982">
    <property type="term" value="F:protein heterodimerization activity"/>
    <property type="evidence" value="ECO:0007669"/>
    <property type="project" value="InterPro"/>
</dbReference>
<dbReference type="FunFam" id="1.10.20.10:FF:000061">
    <property type="entry name" value="TFIID subunit"/>
    <property type="match status" value="1"/>
</dbReference>
<dbReference type="Gene3D" id="3.90.79.10">
    <property type="entry name" value="Nucleoside Triphosphate Pyrophosphohydrolase"/>
    <property type="match status" value="1"/>
</dbReference>
<gene>
    <name evidence="15" type="ORF">IWQ62_001538</name>
</gene>
<dbReference type="PANTHER" id="PTHR12992">
    <property type="entry name" value="NUDIX HYDROLASE"/>
    <property type="match status" value="1"/>
</dbReference>
<dbReference type="GO" id="GO:0006367">
    <property type="term" value="P:transcription initiation at RNA polymerase II promoter"/>
    <property type="evidence" value="ECO:0007669"/>
    <property type="project" value="InterPro"/>
</dbReference>
<feature type="domain" description="Nudix hydrolase" evidence="14">
    <location>
        <begin position="196"/>
        <end position="337"/>
    </location>
</feature>
<dbReference type="PANTHER" id="PTHR12992:SF11">
    <property type="entry name" value="MITOCHONDRIAL COENZYME A DIPHOSPHATASE NUDT8"/>
    <property type="match status" value="1"/>
</dbReference>